<dbReference type="Pfam" id="PF00561">
    <property type="entry name" value="Abhydrolase_1"/>
    <property type="match status" value="1"/>
</dbReference>
<comment type="caution">
    <text evidence="3">The sequence shown here is derived from an EMBL/GenBank/DDBJ whole genome shotgun (WGS) entry which is preliminary data.</text>
</comment>
<dbReference type="PATRIC" id="fig|66969.6.peg.1390"/>
<evidence type="ECO:0000313" key="3">
    <source>
        <dbReference type="EMBL" id="KTD79193.1"/>
    </source>
</evidence>
<keyword evidence="1" id="KW-0472">Membrane</keyword>
<dbReference type="InterPro" id="IPR000073">
    <property type="entry name" value="AB_hydrolase_1"/>
</dbReference>
<keyword evidence="1" id="KW-0812">Transmembrane</keyword>
<dbReference type="PANTHER" id="PTHR12277:SF81">
    <property type="entry name" value="PROTEIN ABHD13"/>
    <property type="match status" value="1"/>
</dbReference>
<sequence length="267" mass="30437">MIIKQIVLLLLFVISLVVISIYIFQRHLIYFPDPHKPKLIQFHAEDMSLVQLHTKDKLELTAWYKAANKGKPTVLYLHGNAGHIGYRMPVVRPFLERGYGVLLLEYRGYGANPGKPSEKGLYLDAEAGFEFLSQHGVASHQLVIYGESLGTGVATYLASKYPVCALVLQTPFTSLVSLTQYHYPFLFIKPWDRFESLERIKQINAPLLVLHGKRDSIVPYEEGLAIFNAAHEPKKMLTFEDKNHNDLWTSVDFAPEVIRFIDGYCVE</sequence>
<organism evidence="3 4">
    <name type="scientific">Legionella waltersii</name>
    <dbReference type="NCBI Taxonomy" id="66969"/>
    <lineage>
        <taxon>Bacteria</taxon>
        <taxon>Pseudomonadati</taxon>
        <taxon>Pseudomonadota</taxon>
        <taxon>Gammaproteobacteria</taxon>
        <taxon>Legionellales</taxon>
        <taxon>Legionellaceae</taxon>
        <taxon>Legionella</taxon>
    </lineage>
</organism>
<protein>
    <submittedName>
        <fullName evidence="3">2-hydroxy-6-oxononadienedioate/2-hydroxy-6-oxononatrienedioate hydrolase</fullName>
        <ecNumber evidence="3">3.7.1.14</ecNumber>
    </submittedName>
</protein>
<accession>A0A0W1AD00</accession>
<feature type="domain" description="AB hydrolase-1" evidence="2">
    <location>
        <begin position="72"/>
        <end position="185"/>
    </location>
</feature>
<dbReference type="OrthoDB" id="9798884at2"/>
<proteinExistence type="predicted"/>
<dbReference type="AlphaFoldDB" id="A0A0W1AD00"/>
<name>A0A0W1AD00_9GAMM</name>
<dbReference type="Gene3D" id="3.40.50.1820">
    <property type="entry name" value="alpha/beta hydrolase"/>
    <property type="match status" value="1"/>
</dbReference>
<keyword evidence="1" id="KW-1133">Transmembrane helix</keyword>
<evidence type="ECO:0000313" key="4">
    <source>
        <dbReference type="Proteomes" id="UP000054729"/>
    </source>
</evidence>
<dbReference type="PANTHER" id="PTHR12277">
    <property type="entry name" value="ALPHA/BETA HYDROLASE DOMAIN-CONTAINING PROTEIN"/>
    <property type="match status" value="1"/>
</dbReference>
<dbReference type="GO" id="GO:0016787">
    <property type="term" value="F:hydrolase activity"/>
    <property type="evidence" value="ECO:0007669"/>
    <property type="project" value="UniProtKB-KW"/>
</dbReference>
<keyword evidence="4" id="KW-1185">Reference proteome</keyword>
<reference evidence="3 4" key="1">
    <citation type="submission" date="2015-11" db="EMBL/GenBank/DDBJ databases">
        <title>Genomic analysis of 38 Legionella species identifies large and diverse effector repertoires.</title>
        <authorList>
            <person name="Burstein D."/>
            <person name="Amaro F."/>
            <person name="Zusman T."/>
            <person name="Lifshitz Z."/>
            <person name="Cohen O."/>
            <person name="Gilbert J.A."/>
            <person name="Pupko T."/>
            <person name="Shuman H.A."/>
            <person name="Segal G."/>
        </authorList>
    </citation>
    <scope>NUCLEOTIDE SEQUENCE [LARGE SCALE GENOMIC DNA]</scope>
    <source>
        <strain evidence="3 4">ATCC 51914</strain>
    </source>
</reference>
<feature type="transmembrane region" description="Helical" evidence="1">
    <location>
        <begin position="6"/>
        <end position="24"/>
    </location>
</feature>
<dbReference type="EMBL" id="LNZB01000036">
    <property type="protein sequence ID" value="KTD79193.1"/>
    <property type="molecule type" value="Genomic_DNA"/>
</dbReference>
<dbReference type="Proteomes" id="UP000054729">
    <property type="component" value="Unassembled WGS sequence"/>
</dbReference>
<dbReference type="SUPFAM" id="SSF53474">
    <property type="entry name" value="alpha/beta-Hydrolases"/>
    <property type="match status" value="1"/>
</dbReference>
<evidence type="ECO:0000259" key="2">
    <source>
        <dbReference type="Pfam" id="PF00561"/>
    </source>
</evidence>
<dbReference type="InterPro" id="IPR029058">
    <property type="entry name" value="AB_hydrolase_fold"/>
</dbReference>
<dbReference type="EC" id="3.7.1.14" evidence="3"/>
<gene>
    <name evidence="3" type="primary">mhpC</name>
    <name evidence="3" type="ORF">Lwal_1265</name>
</gene>
<keyword evidence="3" id="KW-0378">Hydrolase</keyword>
<evidence type="ECO:0000256" key="1">
    <source>
        <dbReference type="SAM" id="Phobius"/>
    </source>
</evidence>